<dbReference type="InterPro" id="IPR036188">
    <property type="entry name" value="FAD/NAD-bd_sf"/>
</dbReference>
<dbReference type="Gene3D" id="3.30.9.10">
    <property type="entry name" value="D-Amino Acid Oxidase, subunit A, domain 2"/>
    <property type="match status" value="1"/>
</dbReference>
<dbReference type="InterPro" id="IPR002938">
    <property type="entry name" value="FAD-bd"/>
</dbReference>
<protein>
    <submittedName>
        <fullName evidence="4">FAD-dependent oxidoreductase</fullName>
    </submittedName>
</protein>
<gene>
    <name evidence="4" type="ORF">ACFFJH_05320</name>
</gene>
<evidence type="ECO:0000313" key="5">
    <source>
        <dbReference type="Proteomes" id="UP001589844"/>
    </source>
</evidence>
<dbReference type="SUPFAM" id="SSF51905">
    <property type="entry name" value="FAD/NAD(P)-binding domain"/>
    <property type="match status" value="1"/>
</dbReference>
<organism evidence="4 5">
    <name type="scientific">Undibacterium danionis</name>
    <dbReference type="NCBI Taxonomy" id="1812100"/>
    <lineage>
        <taxon>Bacteria</taxon>
        <taxon>Pseudomonadati</taxon>
        <taxon>Pseudomonadota</taxon>
        <taxon>Betaproteobacteria</taxon>
        <taxon>Burkholderiales</taxon>
        <taxon>Oxalobacteraceae</taxon>
        <taxon>Undibacterium</taxon>
    </lineage>
</organism>
<dbReference type="PANTHER" id="PTHR13789:SF309">
    <property type="entry name" value="PUTATIVE (AFU_ORTHOLOGUE AFUA_6G14510)-RELATED"/>
    <property type="match status" value="1"/>
</dbReference>
<dbReference type="EMBL" id="JBHLXJ010000005">
    <property type="protein sequence ID" value="MFC0349216.1"/>
    <property type="molecule type" value="Genomic_DNA"/>
</dbReference>
<dbReference type="Pfam" id="PF01494">
    <property type="entry name" value="FAD_binding_3"/>
    <property type="match status" value="1"/>
</dbReference>
<proteinExistence type="predicted"/>
<feature type="domain" description="FAD-binding" evidence="3">
    <location>
        <begin position="2"/>
        <end position="314"/>
    </location>
</feature>
<evidence type="ECO:0000256" key="2">
    <source>
        <dbReference type="ARBA" id="ARBA00023033"/>
    </source>
</evidence>
<keyword evidence="1" id="KW-0560">Oxidoreductase</keyword>
<dbReference type="PRINTS" id="PR00420">
    <property type="entry name" value="RNGMNOXGNASE"/>
</dbReference>
<evidence type="ECO:0000259" key="3">
    <source>
        <dbReference type="Pfam" id="PF01494"/>
    </source>
</evidence>
<comment type="caution">
    <text evidence="4">The sequence shown here is derived from an EMBL/GenBank/DDBJ whole genome shotgun (WGS) entry which is preliminary data.</text>
</comment>
<dbReference type="PANTHER" id="PTHR13789">
    <property type="entry name" value="MONOOXYGENASE"/>
    <property type="match status" value="1"/>
</dbReference>
<dbReference type="InterPro" id="IPR050493">
    <property type="entry name" value="FAD-dep_Monooxygenase_BioMet"/>
</dbReference>
<accession>A0ABV6IBM4</accession>
<keyword evidence="2" id="KW-0503">Monooxygenase</keyword>
<evidence type="ECO:0000256" key="1">
    <source>
        <dbReference type="ARBA" id="ARBA00023002"/>
    </source>
</evidence>
<dbReference type="Proteomes" id="UP001589844">
    <property type="component" value="Unassembled WGS sequence"/>
</dbReference>
<dbReference type="Gene3D" id="3.50.50.60">
    <property type="entry name" value="FAD/NAD(P)-binding domain"/>
    <property type="match status" value="1"/>
</dbReference>
<dbReference type="RefSeq" id="WP_390210643.1">
    <property type="nucleotide sequence ID" value="NZ_JBHLXJ010000005.1"/>
</dbReference>
<sequence>MTQFVIAGAGIAGLASAIWLTRQGHQVSVYEQVPDPTPVGAGLLLQPSGQAMLHKMGLLEAVREKAAVVHSLEGYTGNWKTLDLHYQFGQADWHGLGIHRANLHQILWQCAQSLGVAIHLGNGIKEFSQTSHGVKIEHQQGTVQADGLIIANGTRSSLRDQLDISQTHQPYPWGAFWAVLDSADWPFPHTLMQRYRGANHMLGVLPTGINPASGKICYSLFWSLPKTSFADFREAGMPQLIASIRTIWPEVAEWLALAPETAIAIAEYADIRLSRYHQQNVVVLGDAAHAMSPQLGQGANMALIDAMVLADCVAQGVAQCVAPSEPEKIERYNHNTQGAPDKSSLASAFASYSQRRRKHIAYYQMASRIMTPLYQSHYPLGWLRDIGTVAGRHLPMMYRQYLLTLCGAKQGIFDTKAAIADL</sequence>
<evidence type="ECO:0000313" key="4">
    <source>
        <dbReference type="EMBL" id="MFC0349216.1"/>
    </source>
</evidence>
<keyword evidence="5" id="KW-1185">Reference proteome</keyword>
<name>A0ABV6IBM4_9BURK</name>
<reference evidence="4 5" key="1">
    <citation type="submission" date="2024-09" db="EMBL/GenBank/DDBJ databases">
        <authorList>
            <person name="Sun Q."/>
            <person name="Mori K."/>
        </authorList>
    </citation>
    <scope>NUCLEOTIDE SEQUENCE [LARGE SCALE GENOMIC DNA]</scope>
    <source>
        <strain evidence="4 5">CCM 8677</strain>
    </source>
</reference>